<dbReference type="SUPFAM" id="SSF51182">
    <property type="entry name" value="RmlC-like cupins"/>
    <property type="match status" value="1"/>
</dbReference>
<comment type="caution">
    <text evidence="1">The sequence shown here is derived from an EMBL/GenBank/DDBJ whole genome shotgun (WGS) entry which is preliminary data.</text>
</comment>
<dbReference type="RefSeq" id="WP_036790198.1">
    <property type="nucleotide sequence ID" value="NZ_JAUZMX010000002.1"/>
</dbReference>
<evidence type="ECO:0000313" key="1">
    <source>
        <dbReference type="EMBL" id="PSU96544.1"/>
    </source>
</evidence>
<dbReference type="EMBL" id="PYNF01000015">
    <property type="protein sequence ID" value="PSU96544.1"/>
    <property type="molecule type" value="Genomic_DNA"/>
</dbReference>
<evidence type="ECO:0000313" key="2">
    <source>
        <dbReference type="Proteomes" id="UP000241426"/>
    </source>
</evidence>
<dbReference type="InterPro" id="IPR011051">
    <property type="entry name" value="RmlC_Cupin_sf"/>
</dbReference>
<dbReference type="eggNOG" id="ENOG502ZU7P">
    <property type="taxonomic scope" value="Bacteria"/>
</dbReference>
<dbReference type="GeneID" id="29945831"/>
<dbReference type="Gene3D" id="2.60.120.10">
    <property type="entry name" value="Jelly Rolls"/>
    <property type="match status" value="1"/>
</dbReference>
<dbReference type="AlphaFoldDB" id="A0A0B7JHN3"/>
<reference evidence="1 2" key="1">
    <citation type="submission" date="2018-01" db="EMBL/GenBank/DDBJ databases">
        <title>Whole genome sequencing of Histamine producing bacteria.</title>
        <authorList>
            <person name="Butler K."/>
        </authorList>
    </citation>
    <scope>NUCLEOTIDE SEQUENCE [LARGE SCALE GENOMIC DNA]</scope>
    <source>
        <strain evidence="1 2">FS-7.2</strain>
    </source>
</reference>
<dbReference type="Proteomes" id="UP000241426">
    <property type="component" value="Unassembled WGS sequence"/>
</dbReference>
<dbReference type="InterPro" id="IPR014710">
    <property type="entry name" value="RmlC-like_jellyroll"/>
</dbReference>
<protein>
    <submittedName>
        <fullName evidence="1">Cupin domain-containing protein</fullName>
    </submittedName>
</protein>
<name>A0A0B7JHN3_9GAMM</name>
<organism evidence="1 2">
    <name type="scientific">Photobacterium kishitanii</name>
    <dbReference type="NCBI Taxonomy" id="318456"/>
    <lineage>
        <taxon>Bacteria</taxon>
        <taxon>Pseudomonadati</taxon>
        <taxon>Pseudomonadota</taxon>
        <taxon>Gammaproteobacteria</taxon>
        <taxon>Vibrionales</taxon>
        <taxon>Vibrionaceae</taxon>
        <taxon>Photobacterium</taxon>
    </lineage>
</organism>
<sequence length="125" mass="14141">MSTFISKDIWSDFTADPEFPGFSFRDTDESNANCVTALLERWEAGTVEDPHHHPHDDMSIIVTGEIAIQFHLRVDGELIKDGEPMILTAGQTGYIKANRIHSVVYTTDCDMVYIQNKTFGFEVDK</sequence>
<proteinExistence type="predicted"/>
<gene>
    <name evidence="1" type="ORF">C9J27_16520</name>
</gene>
<accession>A0A0B7JHN3</accession>
<accession>A0A2T3KFC0</accession>